<dbReference type="AlphaFoldDB" id="A0A6C0B889"/>
<dbReference type="SUPFAM" id="SSF52540">
    <property type="entry name" value="P-loop containing nucleoside triphosphate hydrolases"/>
    <property type="match status" value="1"/>
</dbReference>
<proteinExistence type="predicted"/>
<name>A0A6C0B889_9ZZZZ</name>
<dbReference type="Gene3D" id="3.40.50.300">
    <property type="entry name" value="P-loop containing nucleotide triphosphate hydrolases"/>
    <property type="match status" value="1"/>
</dbReference>
<dbReference type="InterPro" id="IPR027417">
    <property type="entry name" value="P-loop_NTPase"/>
</dbReference>
<evidence type="ECO:0000313" key="1">
    <source>
        <dbReference type="EMBL" id="QHS88252.1"/>
    </source>
</evidence>
<protein>
    <recommendedName>
        <fullName evidence="2">Zeta toxin domain-containing protein</fullName>
    </recommendedName>
</protein>
<reference evidence="1" key="1">
    <citation type="journal article" date="2020" name="Nature">
        <title>Giant virus diversity and host interactions through global metagenomics.</title>
        <authorList>
            <person name="Schulz F."/>
            <person name="Roux S."/>
            <person name="Paez-Espino D."/>
            <person name="Jungbluth S."/>
            <person name="Walsh D.A."/>
            <person name="Denef V.J."/>
            <person name="McMahon K.D."/>
            <person name="Konstantinidis K.T."/>
            <person name="Eloe-Fadrosh E.A."/>
            <person name="Kyrpides N.C."/>
            <person name="Woyke T."/>
        </authorList>
    </citation>
    <scope>NUCLEOTIDE SEQUENCE</scope>
    <source>
        <strain evidence="1">GVMAG-M-3300010158-55</strain>
    </source>
</reference>
<dbReference type="EMBL" id="MN739094">
    <property type="protein sequence ID" value="QHS88252.1"/>
    <property type="molecule type" value="Genomic_DNA"/>
</dbReference>
<sequence length="188" mass="22176">MIIHISGAPGSGKTTIGLKLKEHYKTKVIVKDLDDLFAEFMKLNTTKFSSKKYQNFINDFINKHNNKSIIFVGLNSEHITNNFYNINPDYKFYIDLPVDINLKRHFLREIDGWLDWMQNRDKNILFNQLLNDENEVINGLTNSFTRTLKISEQKKIIMSFDAHYKTKNYQFLSSTQIYNKIIKSIIKL</sequence>
<accession>A0A6C0B889</accession>
<evidence type="ECO:0008006" key="2">
    <source>
        <dbReference type="Google" id="ProtNLM"/>
    </source>
</evidence>
<organism evidence="1">
    <name type="scientific">viral metagenome</name>
    <dbReference type="NCBI Taxonomy" id="1070528"/>
    <lineage>
        <taxon>unclassified sequences</taxon>
        <taxon>metagenomes</taxon>
        <taxon>organismal metagenomes</taxon>
    </lineage>
</organism>